<dbReference type="PROSITE" id="PS50110">
    <property type="entry name" value="RESPONSE_REGULATORY"/>
    <property type="match status" value="1"/>
</dbReference>
<dbReference type="OrthoDB" id="961596at2"/>
<name>A0A2K8YUX9_9BACT</name>
<feature type="modified residue" description="4-aspartylphosphate" evidence="1">
    <location>
        <position position="71"/>
    </location>
</feature>
<evidence type="ECO:0000313" key="4">
    <source>
        <dbReference type="Proteomes" id="UP000232883"/>
    </source>
</evidence>
<dbReference type="EMBL" id="CP025096">
    <property type="protein sequence ID" value="AUD01440.1"/>
    <property type="molecule type" value="Genomic_DNA"/>
</dbReference>
<gene>
    <name evidence="3" type="ORF">CWM47_06220</name>
</gene>
<organism evidence="3 4">
    <name type="scientific">Spirosoma pollinicola</name>
    <dbReference type="NCBI Taxonomy" id="2057025"/>
    <lineage>
        <taxon>Bacteria</taxon>
        <taxon>Pseudomonadati</taxon>
        <taxon>Bacteroidota</taxon>
        <taxon>Cytophagia</taxon>
        <taxon>Cytophagales</taxon>
        <taxon>Cytophagaceae</taxon>
        <taxon>Spirosoma</taxon>
    </lineage>
</organism>
<dbReference type="InterPro" id="IPR011006">
    <property type="entry name" value="CheY-like_superfamily"/>
</dbReference>
<evidence type="ECO:0000256" key="1">
    <source>
        <dbReference type="PROSITE-ProRule" id="PRU00169"/>
    </source>
</evidence>
<keyword evidence="1" id="KW-0597">Phosphoprotein</keyword>
<evidence type="ECO:0000313" key="3">
    <source>
        <dbReference type="EMBL" id="AUD01440.1"/>
    </source>
</evidence>
<dbReference type="Proteomes" id="UP000232883">
    <property type="component" value="Chromosome"/>
</dbReference>
<keyword evidence="4" id="KW-1185">Reference proteome</keyword>
<dbReference type="GO" id="GO:0000160">
    <property type="term" value="P:phosphorelay signal transduction system"/>
    <property type="evidence" value="ECO:0007669"/>
    <property type="project" value="InterPro"/>
</dbReference>
<sequence length="150" mass="17282">MEVDKRGHRKHPFPLLVVENNKDHQLIIGYCLRANIPQAEPIFATTAKEAKAFLQLSFAQRKTFPQLMLLDPFLPNLTKGFGLLTELRTAYPLLPIVILSHQQDQQLVNESYQRGAHSVIIKSTGLASWEQQFQRLKDYWLDVVSLPKKF</sequence>
<evidence type="ECO:0000259" key="2">
    <source>
        <dbReference type="PROSITE" id="PS50110"/>
    </source>
</evidence>
<dbReference type="Pfam" id="PF00072">
    <property type="entry name" value="Response_reg"/>
    <property type="match status" value="1"/>
</dbReference>
<dbReference type="AlphaFoldDB" id="A0A2K8YUX9"/>
<dbReference type="Gene3D" id="3.40.50.2300">
    <property type="match status" value="1"/>
</dbReference>
<reference evidence="3 4" key="1">
    <citation type="submission" date="2017-11" db="EMBL/GenBank/DDBJ databases">
        <title>Taxonomic description and genome sequences of Spirosoma HA7 sp. nov., isolated from pollen microhabitat of Corylus avellana.</title>
        <authorList>
            <person name="Ambika Manirajan B."/>
            <person name="Suarez C."/>
            <person name="Ratering S."/>
            <person name="Geissler-Plaum R."/>
            <person name="Cardinale M."/>
            <person name="Sylvia S."/>
        </authorList>
    </citation>
    <scope>NUCLEOTIDE SEQUENCE [LARGE SCALE GENOMIC DNA]</scope>
    <source>
        <strain evidence="3 4">HA7</strain>
    </source>
</reference>
<dbReference type="InterPro" id="IPR001789">
    <property type="entry name" value="Sig_transdc_resp-reg_receiver"/>
</dbReference>
<dbReference type="KEGG" id="spir:CWM47_06220"/>
<feature type="domain" description="Response regulatory" evidence="2">
    <location>
        <begin position="14"/>
        <end position="137"/>
    </location>
</feature>
<proteinExistence type="predicted"/>
<dbReference type="RefSeq" id="WP_100987161.1">
    <property type="nucleotide sequence ID" value="NZ_CP025096.1"/>
</dbReference>
<protein>
    <submittedName>
        <fullName evidence="3">Response regulator</fullName>
    </submittedName>
</protein>
<dbReference type="SUPFAM" id="SSF52172">
    <property type="entry name" value="CheY-like"/>
    <property type="match status" value="1"/>
</dbReference>
<accession>A0A2K8YUX9</accession>